<reference evidence="2 3" key="1">
    <citation type="submission" date="2023-07" db="EMBL/GenBank/DDBJ databases">
        <title>Sorghum-associated microbial communities from plants grown in Nebraska, USA.</title>
        <authorList>
            <person name="Schachtman D."/>
        </authorList>
    </citation>
    <scope>NUCLEOTIDE SEQUENCE [LARGE SCALE GENOMIC DNA]</scope>
    <source>
        <strain evidence="2 3">4249</strain>
    </source>
</reference>
<keyword evidence="3" id="KW-1185">Reference proteome</keyword>
<dbReference type="RefSeq" id="WP_310318290.1">
    <property type="nucleotide sequence ID" value="NZ_JAVDWU010000006.1"/>
</dbReference>
<dbReference type="SUPFAM" id="SSF54427">
    <property type="entry name" value="NTF2-like"/>
    <property type="match status" value="1"/>
</dbReference>
<sequence length="133" mass="14893">MKTQQSSPISDASINVVQAQLEAYNARNLEGWLSTYSEDAEQFLLHAGSLARGQAAIRQRMEERFKDPALHAKLLHRTCMESVVVDHELVTRTFPEGLATVEMICVYEVQAGKIIKATFAMGQTRLLDQTIVE</sequence>
<organism evidence="2 3">
    <name type="scientific">Hydrogenophaga palleronii</name>
    <dbReference type="NCBI Taxonomy" id="65655"/>
    <lineage>
        <taxon>Bacteria</taxon>
        <taxon>Pseudomonadati</taxon>
        <taxon>Pseudomonadota</taxon>
        <taxon>Betaproteobacteria</taxon>
        <taxon>Burkholderiales</taxon>
        <taxon>Comamonadaceae</taxon>
        <taxon>Hydrogenophaga</taxon>
    </lineage>
</organism>
<dbReference type="Proteomes" id="UP001265700">
    <property type="component" value="Unassembled WGS sequence"/>
</dbReference>
<evidence type="ECO:0000313" key="2">
    <source>
        <dbReference type="EMBL" id="MDR7151268.1"/>
    </source>
</evidence>
<protein>
    <recommendedName>
        <fullName evidence="1">SnoaL-like domain-containing protein</fullName>
    </recommendedName>
</protein>
<gene>
    <name evidence="2" type="ORF">J2W49_003241</name>
</gene>
<evidence type="ECO:0000259" key="1">
    <source>
        <dbReference type="Pfam" id="PF12680"/>
    </source>
</evidence>
<dbReference type="InterPro" id="IPR037401">
    <property type="entry name" value="SnoaL-like"/>
</dbReference>
<proteinExistence type="predicted"/>
<name>A0ABU1WPQ3_9BURK</name>
<dbReference type="EMBL" id="JAVDWU010000006">
    <property type="protein sequence ID" value="MDR7151268.1"/>
    <property type="molecule type" value="Genomic_DNA"/>
</dbReference>
<dbReference type="PIRSF" id="PIRSF030561">
    <property type="entry name" value="UCP030561"/>
    <property type="match status" value="1"/>
</dbReference>
<dbReference type="InterPro" id="IPR008317">
    <property type="entry name" value="UCP030561"/>
</dbReference>
<accession>A0ABU1WPQ3</accession>
<dbReference type="InterPro" id="IPR032710">
    <property type="entry name" value="NTF2-like_dom_sf"/>
</dbReference>
<evidence type="ECO:0000313" key="3">
    <source>
        <dbReference type="Proteomes" id="UP001265700"/>
    </source>
</evidence>
<comment type="caution">
    <text evidence="2">The sequence shown here is derived from an EMBL/GenBank/DDBJ whole genome shotgun (WGS) entry which is preliminary data.</text>
</comment>
<dbReference type="Pfam" id="PF12680">
    <property type="entry name" value="SnoaL_2"/>
    <property type="match status" value="1"/>
</dbReference>
<feature type="domain" description="SnoaL-like" evidence="1">
    <location>
        <begin position="17"/>
        <end position="115"/>
    </location>
</feature>
<dbReference type="Gene3D" id="3.10.450.50">
    <property type="match status" value="1"/>
</dbReference>